<reference evidence="1 2" key="1">
    <citation type="journal article" date="2015" name="BMC Genomics">
        <title>Insights from the genome of Ophiocordyceps polyrhachis-furcata to pathogenicity and host specificity in insect fungi.</title>
        <authorList>
            <person name="Wichadakul D."/>
            <person name="Kobmoo N."/>
            <person name="Ingsriswang S."/>
            <person name="Tangphatsornruang S."/>
            <person name="Chantasingh D."/>
            <person name="Luangsa-ard J.J."/>
            <person name="Eurwilaichitr L."/>
        </authorList>
    </citation>
    <scope>NUCLEOTIDE SEQUENCE [LARGE SCALE GENOMIC DNA]</scope>
    <source>
        <strain evidence="1 2">BCC 54312</strain>
    </source>
</reference>
<accession>A0A367L9L3</accession>
<dbReference type="Proteomes" id="UP000253664">
    <property type="component" value="Unassembled WGS sequence"/>
</dbReference>
<sequence>MDDCQAEFHSVMFPKPAFQSKTCNQLDQPFLFLRNLLLHRQSSNLVEKPGRKPSRPESFDPFSPCKFISSALKHSRSGRRRQLGQLSLDALKITAKKKKSQLQNDKEGEGLEDDTLVPTKSAISRVFKHGQATWFYFLDRALDIPPGLWPAGSLDPYITILDVPSMPDKVPRSPFLYGKPSWHALKPFKEAEARSNPDFLHSGREIPLLLEGISPVLCDFSDDPKPPAIFRSSPKAAGSFGVLTMAWTYILSARLLEMQGRHVQYSEDNRLWPNRIDDETTDHVQICLDGASPALVRWLCSLLCPFLGWSSNEDGVPPWAVDLFNSSVVIITDAQGVDTQEAPGSSDAIHLLIELCRLFGLGTGDDGSEQYESLSPYREAFFAALLIPYQREFLMHPTFPAVCLERSEGRSFTDMDEGLIRSYELDMSYFMTISLSPSSVNSILWSVFWQPDIDCNLASPWLRGILEVLEPVIEAEDFETLLKMFALRRPRIAPWWMAIFLLGNGPMLERIQQYLDPTVPNVHFWTLHRPDPTLSAWTGAVQTFIECAGDADRLGPGLISRADLARSLFINQQWLPASTPQSWRPFGKVEWRDVVPELRPYLSTLPCYHYWHFTWDRGTEEPLTSLGFRRDTARHVEHVSDNLELLSSESDDDDENCSRLINRCQSKKATVGMITLLMRDVCGRRNWVNTAMPDSVRYHDWLFGWKGLEVKGEGLAEAEVEFVSSAPSWFLIEWIEGKHEGEHEGNDDETMEMVEDFDDI</sequence>
<organism evidence="1 2">
    <name type="scientific">Ophiocordyceps polyrhachis-furcata BCC 54312</name>
    <dbReference type="NCBI Taxonomy" id="1330021"/>
    <lineage>
        <taxon>Eukaryota</taxon>
        <taxon>Fungi</taxon>
        <taxon>Dikarya</taxon>
        <taxon>Ascomycota</taxon>
        <taxon>Pezizomycotina</taxon>
        <taxon>Sordariomycetes</taxon>
        <taxon>Hypocreomycetidae</taxon>
        <taxon>Hypocreales</taxon>
        <taxon>Ophiocordycipitaceae</taxon>
        <taxon>Ophiocordyceps</taxon>
    </lineage>
</organism>
<keyword evidence="2" id="KW-1185">Reference proteome</keyword>
<gene>
    <name evidence="1" type="ORF">L249_7300</name>
</gene>
<comment type="caution">
    <text evidence="1">The sequence shown here is derived from an EMBL/GenBank/DDBJ whole genome shotgun (WGS) entry which is preliminary data.</text>
</comment>
<evidence type="ECO:0000313" key="1">
    <source>
        <dbReference type="EMBL" id="RCI11108.1"/>
    </source>
</evidence>
<dbReference type="AlphaFoldDB" id="A0A367L9L3"/>
<dbReference type="OrthoDB" id="4919744at2759"/>
<protein>
    <submittedName>
        <fullName evidence="1">Uncharacterized protein</fullName>
    </submittedName>
</protein>
<proteinExistence type="predicted"/>
<dbReference type="EMBL" id="LKCN02000010">
    <property type="protein sequence ID" value="RCI11108.1"/>
    <property type="molecule type" value="Genomic_DNA"/>
</dbReference>
<name>A0A367L9L3_9HYPO</name>
<evidence type="ECO:0000313" key="2">
    <source>
        <dbReference type="Proteomes" id="UP000253664"/>
    </source>
</evidence>